<evidence type="ECO:0000313" key="8">
    <source>
        <dbReference type="EMBL" id="TNV82387.1"/>
    </source>
</evidence>
<dbReference type="GO" id="GO:0071555">
    <property type="term" value="P:cell wall organization"/>
    <property type="evidence" value="ECO:0007669"/>
    <property type="project" value="UniProtKB-KW"/>
</dbReference>
<dbReference type="Proteomes" id="UP000785679">
    <property type="component" value="Unassembled WGS sequence"/>
</dbReference>
<keyword evidence="3" id="KW-0378">Hydrolase</keyword>
<keyword evidence="9" id="KW-1185">Reference proteome</keyword>
<sequence>MVAGKKIEKSLIQSPSHLINKVVSNSTLQKHNVYREFQERFQKTLASKFVGSLGKPILKSETVTSNPLPQITAQSYTIYDMKANALLLGRKENLKREVASLTKMMTFFTVLDLSQRFSLSLDTYSIKISKWATYQTGTSANLKKGDEFTITQLLYAMMLPSGNDAAFSLAEHFGDLLYQEKYQDSDYTSPTLFRAPSYCIGSWQFNDSFVKYFLKEMNVNCNRLRMFSTNFDSPHGLINKYNYSTAYDMSLLTCHCMKYSLFREVVRTKFYTAIPLNRKSVEPYVWENTNKLLEMCPSFVGCKTGITDTAGPCFSGCFEQGGEQICIVVLNSKTMDQRWIEVPLMAEWAVKRKQISKILAKKASSEHYIQFQKSSNCLSC</sequence>
<comment type="caution">
    <text evidence="8">The sequence shown here is derived from an EMBL/GenBank/DDBJ whole genome shotgun (WGS) entry which is preliminary data.</text>
</comment>
<dbReference type="PANTHER" id="PTHR21581">
    <property type="entry name" value="D-ALANYL-D-ALANINE CARBOXYPEPTIDASE"/>
    <property type="match status" value="1"/>
</dbReference>
<dbReference type="GO" id="GO:0008360">
    <property type="term" value="P:regulation of cell shape"/>
    <property type="evidence" value="ECO:0007669"/>
    <property type="project" value="UniProtKB-KW"/>
</dbReference>
<evidence type="ECO:0000256" key="4">
    <source>
        <dbReference type="ARBA" id="ARBA00022960"/>
    </source>
</evidence>
<evidence type="ECO:0000313" key="9">
    <source>
        <dbReference type="Proteomes" id="UP000785679"/>
    </source>
</evidence>
<dbReference type="OrthoDB" id="10254188at2759"/>
<dbReference type="SUPFAM" id="SSF56601">
    <property type="entry name" value="beta-lactamase/transpeptidase-like"/>
    <property type="match status" value="1"/>
</dbReference>
<dbReference type="EMBL" id="RRYP01005021">
    <property type="protein sequence ID" value="TNV82387.1"/>
    <property type="molecule type" value="Genomic_DNA"/>
</dbReference>
<evidence type="ECO:0000256" key="6">
    <source>
        <dbReference type="ARBA" id="ARBA00023316"/>
    </source>
</evidence>
<gene>
    <name evidence="8" type="ORF">FGO68_gene7842</name>
</gene>
<name>A0A8J8NUS7_HALGN</name>
<keyword evidence="6" id="KW-0961">Cell wall biogenesis/degradation</keyword>
<dbReference type="GO" id="GO:0009002">
    <property type="term" value="F:serine-type D-Ala-D-Ala carboxypeptidase activity"/>
    <property type="evidence" value="ECO:0007669"/>
    <property type="project" value="InterPro"/>
</dbReference>
<reference evidence="8" key="1">
    <citation type="submission" date="2019-06" db="EMBL/GenBank/DDBJ databases">
        <authorList>
            <person name="Zheng W."/>
        </authorList>
    </citation>
    <scope>NUCLEOTIDE SEQUENCE</scope>
    <source>
        <strain evidence="8">QDHG01</strain>
    </source>
</reference>
<keyword evidence="4" id="KW-0133">Cell shape</keyword>
<evidence type="ECO:0000259" key="7">
    <source>
        <dbReference type="Pfam" id="PF00768"/>
    </source>
</evidence>
<dbReference type="InterPro" id="IPR018044">
    <property type="entry name" value="Peptidase_S11"/>
</dbReference>
<dbReference type="PANTHER" id="PTHR21581:SF6">
    <property type="entry name" value="TRAFFICKING PROTEIN PARTICLE COMPLEX SUBUNIT 12"/>
    <property type="match status" value="1"/>
</dbReference>
<feature type="domain" description="Peptidase S11 D-alanyl-D-alanine carboxypeptidase A N-terminal" evidence="7">
    <location>
        <begin position="211"/>
        <end position="334"/>
    </location>
</feature>
<dbReference type="InterPro" id="IPR001967">
    <property type="entry name" value="Peptidase_S11_N"/>
</dbReference>
<dbReference type="AlphaFoldDB" id="A0A8J8NUS7"/>
<evidence type="ECO:0000256" key="5">
    <source>
        <dbReference type="ARBA" id="ARBA00022984"/>
    </source>
</evidence>
<evidence type="ECO:0000256" key="3">
    <source>
        <dbReference type="ARBA" id="ARBA00022801"/>
    </source>
</evidence>
<keyword evidence="5" id="KW-0573">Peptidoglycan synthesis</keyword>
<proteinExistence type="inferred from homology"/>
<comment type="similarity">
    <text evidence="1">Belongs to the peptidase S11 family.</text>
</comment>
<feature type="domain" description="Peptidase S11 D-alanyl-D-alanine carboxypeptidase A N-terminal" evidence="7">
    <location>
        <begin position="66"/>
        <end position="173"/>
    </location>
</feature>
<dbReference type="GO" id="GO:0006508">
    <property type="term" value="P:proteolysis"/>
    <property type="evidence" value="ECO:0007669"/>
    <property type="project" value="InterPro"/>
</dbReference>
<dbReference type="Gene3D" id="3.40.710.10">
    <property type="entry name" value="DD-peptidase/beta-lactamase superfamily"/>
    <property type="match status" value="1"/>
</dbReference>
<dbReference type="PRINTS" id="PR00725">
    <property type="entry name" value="DADACBPTASE1"/>
</dbReference>
<evidence type="ECO:0000256" key="2">
    <source>
        <dbReference type="ARBA" id="ARBA00022729"/>
    </source>
</evidence>
<evidence type="ECO:0000256" key="1">
    <source>
        <dbReference type="ARBA" id="ARBA00007164"/>
    </source>
</evidence>
<dbReference type="InterPro" id="IPR012338">
    <property type="entry name" value="Beta-lactam/transpept-like"/>
</dbReference>
<dbReference type="Pfam" id="PF00768">
    <property type="entry name" value="Peptidase_S11"/>
    <property type="match status" value="2"/>
</dbReference>
<keyword evidence="2" id="KW-0732">Signal</keyword>
<accession>A0A8J8NUS7</accession>
<organism evidence="8 9">
    <name type="scientific">Halteria grandinella</name>
    <dbReference type="NCBI Taxonomy" id="5974"/>
    <lineage>
        <taxon>Eukaryota</taxon>
        <taxon>Sar</taxon>
        <taxon>Alveolata</taxon>
        <taxon>Ciliophora</taxon>
        <taxon>Intramacronucleata</taxon>
        <taxon>Spirotrichea</taxon>
        <taxon>Stichotrichia</taxon>
        <taxon>Sporadotrichida</taxon>
        <taxon>Halteriidae</taxon>
        <taxon>Halteria</taxon>
    </lineage>
</organism>
<protein>
    <recommendedName>
        <fullName evidence="7">Peptidase S11 D-alanyl-D-alanine carboxypeptidase A N-terminal domain-containing protein</fullName>
    </recommendedName>
</protein>